<keyword evidence="3" id="KW-1185">Reference proteome</keyword>
<evidence type="ECO:0000313" key="3">
    <source>
        <dbReference type="Proteomes" id="UP000591131"/>
    </source>
</evidence>
<sequence length="744" mass="86839">MSSSTDLTMMTYDQQQQEEDDDIPSTIDFLGPNHALMQPLQKALLDRMMRKVNRISILLKDKEEENRRLSRYREDLGSQLYTFQQQLGTLQTSIEDANNNRNNKDDEVRIIKDKLEGLIQEYDESNKDMNKQIVLLDKARDERNEVLHVLDQLKGYRDNIEGYIALKKREAYKGEDNIQIVEKDKLEQDGHVIKNKYEIMQLKGLIEGGERNKVNMTEEYDMLNKSLLSINNDNNALDGIKDRYNKEYNNIEKDIEKINREINSIGEGILEHIGQETTIDRNTINTIKEAKDVEENNIKKEGDIALAQNDRARGVVDVINIKAHNNVLADRIQELEGGLIEMEEISDKYEEDIIKRMRQIDKKQLMVERLNKEYDDKRNSFADVAAEEAEALGPLEAKIRGLRNMIDECRRKSDEMQKKWIITQSELREINDNEDDIKERCDILNTKIIVLEEKYRRLEGAIKRRVDEGKICKKEIIQLREDMVKINKKIGEYRKKEGIVNNELKDVEGDIANRLIILEDNKSKTYKAVKDSKEKSIELEEELIESERQLAQWEKKIKLEEELQASLDPNVGQSEIGAMKKEIHRMELRYRQLIRRQEEMVKEMTRAVEKRDIIELKYEGGKNDNRNTRIKKDINTNRNILGLQRKLNSMSEAVTMVDVDMKEKEGKIITTTEQIRDLNEVLNGTDEEAGMMLKEVCEGIVRKGRQFSEVVGIQHETRRLEKWANKLGKSTKGEMVLVVLVEVV</sequence>
<accession>A0A7J6LX96</accession>
<dbReference type="Proteomes" id="UP000591131">
    <property type="component" value="Unassembled WGS sequence"/>
</dbReference>
<reference evidence="2 3" key="1">
    <citation type="submission" date="2020-04" db="EMBL/GenBank/DDBJ databases">
        <title>Perkinsus chesapeaki whole genome sequence.</title>
        <authorList>
            <person name="Bogema D.R."/>
        </authorList>
    </citation>
    <scope>NUCLEOTIDE SEQUENCE [LARGE SCALE GENOMIC DNA]</scope>
    <source>
        <strain evidence="2">ATCC PRA-425</strain>
    </source>
</reference>
<feature type="coiled-coil region" evidence="1">
    <location>
        <begin position="529"/>
        <end position="603"/>
    </location>
</feature>
<feature type="coiled-coil region" evidence="1">
    <location>
        <begin position="45"/>
        <end position="132"/>
    </location>
</feature>
<gene>
    <name evidence="2" type="ORF">FOL47_005553</name>
</gene>
<dbReference type="EMBL" id="JAAPAO010000306">
    <property type="protein sequence ID" value="KAF4663796.1"/>
    <property type="molecule type" value="Genomic_DNA"/>
</dbReference>
<feature type="coiled-coil region" evidence="1">
    <location>
        <begin position="332"/>
        <end position="447"/>
    </location>
</feature>
<protein>
    <submittedName>
        <fullName evidence="2">Uncharacterized protein</fullName>
    </submittedName>
</protein>
<dbReference type="InterPro" id="IPR037386">
    <property type="entry name" value="CCDC40"/>
</dbReference>
<organism evidence="2 3">
    <name type="scientific">Perkinsus chesapeaki</name>
    <name type="common">Clam parasite</name>
    <name type="synonym">Perkinsus andrewsi</name>
    <dbReference type="NCBI Taxonomy" id="330153"/>
    <lineage>
        <taxon>Eukaryota</taxon>
        <taxon>Sar</taxon>
        <taxon>Alveolata</taxon>
        <taxon>Perkinsozoa</taxon>
        <taxon>Perkinsea</taxon>
        <taxon>Perkinsida</taxon>
        <taxon>Perkinsidae</taxon>
        <taxon>Perkinsus</taxon>
    </lineage>
</organism>
<dbReference type="OrthoDB" id="188741at2759"/>
<evidence type="ECO:0000256" key="1">
    <source>
        <dbReference type="SAM" id="Coils"/>
    </source>
</evidence>
<name>A0A7J6LX96_PERCH</name>
<dbReference type="AlphaFoldDB" id="A0A7J6LX96"/>
<proteinExistence type="predicted"/>
<evidence type="ECO:0000313" key="2">
    <source>
        <dbReference type="EMBL" id="KAF4663796.1"/>
    </source>
</evidence>
<comment type="caution">
    <text evidence="2">The sequence shown here is derived from an EMBL/GenBank/DDBJ whole genome shotgun (WGS) entry which is preliminary data.</text>
</comment>
<dbReference type="GO" id="GO:0035082">
    <property type="term" value="P:axoneme assembly"/>
    <property type="evidence" value="ECO:0007669"/>
    <property type="project" value="InterPro"/>
</dbReference>
<dbReference type="PANTHER" id="PTHR16275:SF8">
    <property type="entry name" value="COILED-COIL DOMAIN-CONTAINING PROTEIN 40"/>
    <property type="match status" value="1"/>
</dbReference>
<dbReference type="GO" id="GO:0005737">
    <property type="term" value="C:cytoplasm"/>
    <property type="evidence" value="ECO:0007669"/>
    <property type="project" value="TreeGrafter"/>
</dbReference>
<keyword evidence="1" id="KW-0175">Coiled coil</keyword>
<dbReference type="PANTHER" id="PTHR16275">
    <property type="entry name" value="COILED-COIL DOMAIN-CONTAINING PROTEIN 40"/>
    <property type="match status" value="1"/>
</dbReference>